<dbReference type="AlphaFoldDB" id="N0BFD9"/>
<dbReference type="GO" id="GO:0005737">
    <property type="term" value="C:cytoplasm"/>
    <property type="evidence" value="ECO:0007669"/>
    <property type="project" value="UniProtKB-SubCell"/>
</dbReference>
<dbReference type="NCBIfam" id="NF004630">
    <property type="entry name" value="PRK05974.1"/>
    <property type="match status" value="1"/>
</dbReference>
<dbReference type="InterPro" id="IPR003850">
    <property type="entry name" value="PurS"/>
</dbReference>
<evidence type="ECO:0000256" key="5">
    <source>
        <dbReference type="ARBA" id="ARBA00022840"/>
    </source>
</evidence>
<dbReference type="PANTHER" id="PTHR34696:SF1">
    <property type="entry name" value="PHOSPHORIBOSYLFORMYLGLYCINAMIDINE SYNTHASE SUBUNIT PURS"/>
    <property type="match status" value="1"/>
</dbReference>
<dbReference type="SUPFAM" id="SSF82697">
    <property type="entry name" value="PurS-like"/>
    <property type="match status" value="1"/>
</dbReference>
<dbReference type="GO" id="GO:0006189">
    <property type="term" value="P:'de novo' IMP biosynthetic process"/>
    <property type="evidence" value="ECO:0007669"/>
    <property type="project" value="UniProtKB-UniRule"/>
</dbReference>
<comment type="subcellular location">
    <subcellularLocation>
        <location evidence="6">Cytoplasm</location>
    </subcellularLocation>
</comment>
<dbReference type="NCBIfam" id="TIGR00302">
    <property type="entry name" value="phosphoribosylformylglycinamidine synthase subunit PurS"/>
    <property type="match status" value="1"/>
</dbReference>
<dbReference type="InterPro" id="IPR036604">
    <property type="entry name" value="PurS-like_sf"/>
</dbReference>
<organism evidence="7 8">
    <name type="scientific">Archaeoglobus sulfaticallidus PM70-1</name>
    <dbReference type="NCBI Taxonomy" id="387631"/>
    <lineage>
        <taxon>Archaea</taxon>
        <taxon>Methanobacteriati</taxon>
        <taxon>Methanobacteriota</taxon>
        <taxon>Archaeoglobi</taxon>
        <taxon>Archaeoglobales</taxon>
        <taxon>Archaeoglobaceae</taxon>
        <taxon>Archaeoglobus</taxon>
    </lineage>
</organism>
<dbReference type="PANTHER" id="PTHR34696">
    <property type="entry name" value="PHOSPHORIBOSYLFORMYLGLYCINAMIDINE SYNTHASE SUBUNIT PURS"/>
    <property type="match status" value="1"/>
</dbReference>
<keyword evidence="3 6" id="KW-0547">Nucleotide-binding</keyword>
<evidence type="ECO:0000256" key="3">
    <source>
        <dbReference type="ARBA" id="ARBA00022741"/>
    </source>
</evidence>
<protein>
    <recommendedName>
        <fullName evidence="6">Phosphoribosylformylglycinamidine synthase subunit PurS</fullName>
        <shortName evidence="6">FGAM synthase</shortName>
        <ecNumber evidence="6">6.3.5.3</ecNumber>
    </recommendedName>
    <alternativeName>
        <fullName evidence="6">Formylglycinamide ribonucleotide amidotransferase subunit III</fullName>
        <shortName evidence="6">FGAR amidotransferase III</shortName>
        <shortName evidence="6">FGAR-AT III</shortName>
    </alternativeName>
    <alternativeName>
        <fullName evidence="6">Phosphoribosylformylglycinamidine synthase subunit III</fullName>
    </alternativeName>
</protein>
<comment type="function">
    <text evidence="6">Part of the phosphoribosylformylglycinamidine synthase complex involved in the purines biosynthetic pathway. Catalyzes the ATP-dependent conversion of formylglycinamide ribonucleotide (FGAR) and glutamine to yield formylglycinamidine ribonucleotide (FGAM) and glutamate. The FGAM synthase complex is composed of three subunits. PurQ produces an ammonia molecule by converting glutamine to glutamate. PurL transfers the ammonia molecule to FGAR to form FGAM in an ATP-dependent manner. PurS interacts with PurQ and PurL and is thought to assist in the transfer of the ammonia molecule from PurQ to PurL.</text>
</comment>
<name>N0BFD9_9EURY</name>
<evidence type="ECO:0000313" key="7">
    <source>
        <dbReference type="EMBL" id="AGK61743.1"/>
    </source>
</evidence>
<sequence>MIADVYIELKEGVADPEGESTKKALKLLGFDNVKNVSTRKVFRIEIDAKSREEAEKEIKQMCEKLLANPVIQRYSINWIS</sequence>
<dbReference type="STRING" id="387631.Asulf_01772"/>
<proteinExistence type="inferred from homology"/>
<keyword evidence="8" id="KW-1185">Reference proteome</keyword>
<comment type="catalytic activity">
    <reaction evidence="6">
        <text>N(2)-formyl-N(1)-(5-phospho-beta-D-ribosyl)glycinamide + L-glutamine + ATP + H2O = 2-formamido-N(1)-(5-O-phospho-beta-D-ribosyl)acetamidine + L-glutamate + ADP + phosphate + H(+)</text>
        <dbReference type="Rhea" id="RHEA:17129"/>
        <dbReference type="ChEBI" id="CHEBI:15377"/>
        <dbReference type="ChEBI" id="CHEBI:15378"/>
        <dbReference type="ChEBI" id="CHEBI:29985"/>
        <dbReference type="ChEBI" id="CHEBI:30616"/>
        <dbReference type="ChEBI" id="CHEBI:43474"/>
        <dbReference type="ChEBI" id="CHEBI:58359"/>
        <dbReference type="ChEBI" id="CHEBI:147286"/>
        <dbReference type="ChEBI" id="CHEBI:147287"/>
        <dbReference type="ChEBI" id="CHEBI:456216"/>
        <dbReference type="EC" id="6.3.5.3"/>
    </reaction>
</comment>
<dbReference type="KEGG" id="ast:Asulf_01772"/>
<dbReference type="GeneID" id="15393407"/>
<dbReference type="UniPathway" id="UPA00074">
    <property type="reaction ID" value="UER00128"/>
</dbReference>
<dbReference type="Gene3D" id="3.30.1280.10">
    <property type="entry name" value="Phosphoribosylformylglycinamidine synthase subunit PurS"/>
    <property type="match status" value="1"/>
</dbReference>
<keyword evidence="4 6" id="KW-0658">Purine biosynthesis</keyword>
<comment type="pathway">
    <text evidence="6">Purine metabolism; IMP biosynthesis via de novo pathway; 5-amino-1-(5-phospho-D-ribosyl)imidazole from N(2)-formyl-N(1)-(5-phospho-D-ribosyl)glycinamide: step 1/2.</text>
</comment>
<dbReference type="GO" id="GO:0005524">
    <property type="term" value="F:ATP binding"/>
    <property type="evidence" value="ECO:0007669"/>
    <property type="project" value="UniProtKB-UniRule"/>
</dbReference>
<dbReference type="RefSeq" id="WP_015591341.1">
    <property type="nucleotide sequence ID" value="NC_021169.1"/>
</dbReference>
<comment type="similarity">
    <text evidence="6">Belongs to the PurS family.</text>
</comment>
<keyword evidence="1 6" id="KW-0963">Cytoplasm</keyword>
<dbReference type="GO" id="GO:0004642">
    <property type="term" value="F:phosphoribosylformylglycinamidine synthase activity"/>
    <property type="evidence" value="ECO:0007669"/>
    <property type="project" value="UniProtKB-UniRule"/>
</dbReference>
<evidence type="ECO:0000313" key="8">
    <source>
        <dbReference type="Proteomes" id="UP000013307"/>
    </source>
</evidence>
<reference evidence="7 8" key="1">
    <citation type="journal article" date="2013" name="Genome Announc.">
        <title>Complete Genome Sequence of the Thermophilic and Facultatively Chemolithoautotrophic Sulfate Reducer Archaeoglobus sulfaticallidus Strain PM70-1T.</title>
        <authorList>
            <person name="Stokke R."/>
            <person name="Hocking W.P."/>
            <person name="Steinsbu B.O."/>
            <person name="Steen I.H."/>
        </authorList>
    </citation>
    <scope>NUCLEOTIDE SEQUENCE [LARGE SCALE GENOMIC DNA]</scope>
    <source>
        <strain evidence="7">PM70-1</strain>
    </source>
</reference>
<dbReference type="Pfam" id="PF02700">
    <property type="entry name" value="PurS"/>
    <property type="match status" value="1"/>
</dbReference>
<evidence type="ECO:0000256" key="1">
    <source>
        <dbReference type="ARBA" id="ARBA00022490"/>
    </source>
</evidence>
<evidence type="ECO:0000256" key="4">
    <source>
        <dbReference type="ARBA" id="ARBA00022755"/>
    </source>
</evidence>
<dbReference type="HAMAP" id="MF_01926">
    <property type="entry name" value="PurS"/>
    <property type="match status" value="1"/>
</dbReference>
<evidence type="ECO:0000256" key="6">
    <source>
        <dbReference type="HAMAP-Rule" id="MF_01926"/>
    </source>
</evidence>
<dbReference type="EC" id="6.3.5.3" evidence="6"/>
<dbReference type="eggNOG" id="arCOG04462">
    <property type="taxonomic scope" value="Archaea"/>
</dbReference>
<dbReference type="OrthoDB" id="56303at2157"/>
<keyword evidence="5 6" id="KW-0067">ATP-binding</keyword>
<evidence type="ECO:0000256" key="2">
    <source>
        <dbReference type="ARBA" id="ARBA00022598"/>
    </source>
</evidence>
<dbReference type="HOGENOM" id="CLU_164833_3_0_2"/>
<comment type="subunit">
    <text evidence="6">Part of the FGAM synthase complex composed of 1 PurL, 1 PurQ and 2 PurS subunits.</text>
</comment>
<gene>
    <name evidence="6" type="primary">purS</name>
    <name evidence="7" type="ORF">Asulf_01772</name>
</gene>
<keyword evidence="2 6" id="KW-0436">Ligase</keyword>
<dbReference type="Proteomes" id="UP000013307">
    <property type="component" value="Chromosome"/>
</dbReference>
<accession>N0BFD9</accession>
<dbReference type="EMBL" id="CP005290">
    <property type="protein sequence ID" value="AGK61743.1"/>
    <property type="molecule type" value="Genomic_DNA"/>
</dbReference>